<proteinExistence type="predicted"/>
<dbReference type="EMBL" id="CAADRP010000691">
    <property type="protein sequence ID" value="VFU31332.1"/>
    <property type="molecule type" value="Genomic_DNA"/>
</dbReference>
<organism evidence="1">
    <name type="scientific">Salix viminalis</name>
    <name type="common">Common osier</name>
    <name type="synonym">Basket willow</name>
    <dbReference type="NCBI Taxonomy" id="40686"/>
    <lineage>
        <taxon>Eukaryota</taxon>
        <taxon>Viridiplantae</taxon>
        <taxon>Streptophyta</taxon>
        <taxon>Embryophyta</taxon>
        <taxon>Tracheophyta</taxon>
        <taxon>Spermatophyta</taxon>
        <taxon>Magnoliopsida</taxon>
        <taxon>eudicotyledons</taxon>
        <taxon>Gunneridae</taxon>
        <taxon>Pentapetalae</taxon>
        <taxon>rosids</taxon>
        <taxon>fabids</taxon>
        <taxon>Malpighiales</taxon>
        <taxon>Salicaceae</taxon>
        <taxon>Saliceae</taxon>
        <taxon>Salix</taxon>
    </lineage>
</organism>
<dbReference type="AlphaFoldDB" id="A0A6N2KT15"/>
<accession>A0A6N2KT15</accession>
<name>A0A6N2KT15_SALVM</name>
<sequence>MAAQELKRASLRSETELKSGFTEERLRSSALKMAAQDYAQKQSEKVDSRWGTRRGRNYRAKGRLEHAGTTFKCVSLSSGEPRAYFSFYFWYKRYQLIHITYIIQ</sequence>
<gene>
    <name evidence="1" type="ORF">SVIM_LOCUS129621</name>
</gene>
<protein>
    <submittedName>
        <fullName evidence="1">Uncharacterized protein</fullName>
    </submittedName>
</protein>
<evidence type="ECO:0000313" key="1">
    <source>
        <dbReference type="EMBL" id="VFU31332.1"/>
    </source>
</evidence>
<reference evidence="1" key="1">
    <citation type="submission" date="2019-03" db="EMBL/GenBank/DDBJ databases">
        <authorList>
            <person name="Mank J."/>
            <person name="Almeida P."/>
        </authorList>
    </citation>
    <scope>NUCLEOTIDE SEQUENCE</scope>
    <source>
        <strain evidence="1">78183</strain>
    </source>
</reference>